<sequence length="101" mass="11575">KRPCWNSKKPTKFIDYVPPLENKPRGEKVFALSRNHFRPCTVVIYTSHSYDVILISLCLVHPNSSQERNMGPPSRPPREDNRTSTCRTALEDVPIGICTEH</sequence>
<name>A0A8T0HSE8_CERPU</name>
<organism evidence="2 3">
    <name type="scientific">Ceratodon purpureus</name>
    <name type="common">Fire moss</name>
    <name type="synonym">Dicranum purpureum</name>
    <dbReference type="NCBI Taxonomy" id="3225"/>
    <lineage>
        <taxon>Eukaryota</taxon>
        <taxon>Viridiplantae</taxon>
        <taxon>Streptophyta</taxon>
        <taxon>Embryophyta</taxon>
        <taxon>Bryophyta</taxon>
        <taxon>Bryophytina</taxon>
        <taxon>Bryopsida</taxon>
        <taxon>Dicranidae</taxon>
        <taxon>Pseudoditrichales</taxon>
        <taxon>Ditrichaceae</taxon>
        <taxon>Ceratodon</taxon>
    </lineage>
</organism>
<dbReference type="EMBL" id="CM026426">
    <property type="protein sequence ID" value="KAG0573691.1"/>
    <property type="molecule type" value="Genomic_DNA"/>
</dbReference>
<evidence type="ECO:0000313" key="3">
    <source>
        <dbReference type="Proteomes" id="UP000822688"/>
    </source>
</evidence>
<protein>
    <submittedName>
        <fullName evidence="2">Uncharacterized protein</fullName>
    </submittedName>
</protein>
<keyword evidence="3" id="KW-1185">Reference proteome</keyword>
<dbReference type="AlphaFoldDB" id="A0A8T0HSE8"/>
<evidence type="ECO:0000256" key="1">
    <source>
        <dbReference type="SAM" id="MobiDB-lite"/>
    </source>
</evidence>
<proteinExistence type="predicted"/>
<comment type="caution">
    <text evidence="2">The sequence shown here is derived from an EMBL/GenBank/DDBJ whole genome shotgun (WGS) entry which is preliminary data.</text>
</comment>
<accession>A0A8T0HSE8</accession>
<feature type="non-terminal residue" evidence="2">
    <location>
        <position position="1"/>
    </location>
</feature>
<gene>
    <name evidence="2" type="ORF">KC19_VG201100</name>
</gene>
<reference evidence="2" key="1">
    <citation type="submission" date="2020-06" db="EMBL/GenBank/DDBJ databases">
        <title>WGS assembly of Ceratodon purpureus strain R40.</title>
        <authorList>
            <person name="Carey S.B."/>
            <person name="Jenkins J."/>
            <person name="Shu S."/>
            <person name="Lovell J.T."/>
            <person name="Sreedasyam A."/>
            <person name="Maumus F."/>
            <person name="Tiley G.P."/>
            <person name="Fernandez-Pozo N."/>
            <person name="Barry K."/>
            <person name="Chen C."/>
            <person name="Wang M."/>
            <person name="Lipzen A."/>
            <person name="Daum C."/>
            <person name="Saski C.A."/>
            <person name="Payton A.C."/>
            <person name="Mcbreen J.C."/>
            <person name="Conrad R.E."/>
            <person name="Kollar L.M."/>
            <person name="Olsson S."/>
            <person name="Huttunen S."/>
            <person name="Landis J.B."/>
            <person name="Wickett N.J."/>
            <person name="Johnson M.G."/>
            <person name="Rensing S.A."/>
            <person name="Grimwood J."/>
            <person name="Schmutz J."/>
            <person name="Mcdaniel S.F."/>
        </authorList>
    </citation>
    <scope>NUCLEOTIDE SEQUENCE</scope>
    <source>
        <strain evidence="2">R40</strain>
    </source>
</reference>
<feature type="region of interest" description="Disordered" evidence="1">
    <location>
        <begin position="64"/>
        <end position="85"/>
    </location>
</feature>
<dbReference type="Proteomes" id="UP000822688">
    <property type="component" value="Chromosome V"/>
</dbReference>
<evidence type="ECO:0000313" key="2">
    <source>
        <dbReference type="EMBL" id="KAG0573691.1"/>
    </source>
</evidence>